<feature type="region of interest" description="Disordered" evidence="1">
    <location>
        <begin position="612"/>
        <end position="651"/>
    </location>
</feature>
<dbReference type="EMBL" id="JYMX02000010">
    <property type="protein sequence ID" value="MCW3712510.1"/>
    <property type="molecule type" value="Genomic_DNA"/>
</dbReference>
<evidence type="ECO:0000313" key="3">
    <source>
        <dbReference type="EMBL" id="MCW3712510.1"/>
    </source>
</evidence>
<evidence type="ECO:0000256" key="1">
    <source>
        <dbReference type="SAM" id="MobiDB-lite"/>
    </source>
</evidence>
<name>A0ABD4UDV8_9BURK</name>
<dbReference type="InterPro" id="IPR036397">
    <property type="entry name" value="RNaseH_sf"/>
</dbReference>
<dbReference type="InterPro" id="IPR001584">
    <property type="entry name" value="Integrase_cat-core"/>
</dbReference>
<reference evidence="3 4" key="1">
    <citation type="journal article" date="2017" name="Front. Microbiol.">
        <title>Genomics reveals a unique clone of Burkholderia cenocepacia harbouring an actively excising novel genomic island.</title>
        <authorList>
            <person name="Patil P."/>
            <person name="Mali S."/>
            <person name="Midha S."/>
            <person name="Gautam V."/>
            <person name="Dash L."/>
            <person name="Kumar S."/>
            <person name="Shastri J."/>
            <person name="Singhal L."/>
            <person name="Patil P.B."/>
        </authorList>
    </citation>
    <scope>NUCLEOTIDE SEQUENCE [LARGE SCALE GENOMIC DNA]</scope>
    <source>
        <strain evidence="3 4">BC-19</strain>
    </source>
</reference>
<dbReference type="PROSITE" id="PS50994">
    <property type="entry name" value="INTEGRASE"/>
    <property type="match status" value="1"/>
</dbReference>
<dbReference type="InterPro" id="IPR012337">
    <property type="entry name" value="RNaseH-like_sf"/>
</dbReference>
<dbReference type="RefSeq" id="WP_011875469.1">
    <property type="nucleotide sequence ID" value="NZ_JYMX02000010.1"/>
</dbReference>
<organism evidence="3 4">
    <name type="scientific">Burkholderia cenocepacia</name>
    <dbReference type="NCBI Taxonomy" id="95486"/>
    <lineage>
        <taxon>Bacteria</taxon>
        <taxon>Pseudomonadati</taxon>
        <taxon>Pseudomonadota</taxon>
        <taxon>Betaproteobacteria</taxon>
        <taxon>Burkholderiales</taxon>
        <taxon>Burkholderiaceae</taxon>
        <taxon>Burkholderia</taxon>
        <taxon>Burkholderia cepacia complex</taxon>
    </lineage>
</organism>
<dbReference type="SUPFAM" id="SSF53098">
    <property type="entry name" value="Ribonuclease H-like"/>
    <property type="match status" value="1"/>
</dbReference>
<evidence type="ECO:0000259" key="2">
    <source>
        <dbReference type="PROSITE" id="PS50994"/>
    </source>
</evidence>
<evidence type="ECO:0000313" key="4">
    <source>
        <dbReference type="Proteomes" id="UP000191686"/>
    </source>
</evidence>
<accession>A0ABD4UDV8</accession>
<reference evidence="3 4" key="2">
    <citation type="journal article" date="2017" name="Front. Microbiol.">
        <title>Genomics Reveals a Unique Clone of Burkholderia cenocepacia Harboring an Actively Excising Novel Genomic Island.</title>
        <authorList>
            <person name="Patil P.P."/>
            <person name="Mali S."/>
            <person name="Midha S."/>
            <person name="Gautam V."/>
            <person name="Dash L."/>
            <person name="Kumar S."/>
            <person name="Shastri J."/>
            <person name="Singhal L."/>
            <person name="Patil P.B."/>
        </authorList>
    </citation>
    <scope>NUCLEOTIDE SEQUENCE [LARGE SCALE GENOMIC DNA]</scope>
    <source>
        <strain evidence="3 4">BC-19</strain>
    </source>
</reference>
<comment type="caution">
    <text evidence="3">The sequence shown here is derived from an EMBL/GenBank/DDBJ whole genome shotgun (WGS) entry which is preliminary data.</text>
</comment>
<sequence length="660" mass="74171">MRAIVFGTLRFDRRSIPAELADVSQWPCADDSALDEPARLLFARRVRAMTLFVDGTTALQAIGRETGLRINDLYRLFERCTTPHEDGRIYGCRALLPWLHTRPYERRAQVTTSGTDGASGAFGQLLLRYPEIAHWIERKVAARSRRGTKLEEVHRQIWRLHAGFLAQCRQAGIQAHEYPFNRKHLGERSLANYLHKLAGQQFASAARAAGAEQIGHAWQADVEEVRKTATYPYEVVEFDGHKLDVRLTLRIDDPFGFETLLVMHRIWVLVLLDVASRAVIGYALAPGCEYNRDDVAQALQAALMPHAAREPKIPALSVRPGGGFPSEIIPQTAWACWSTLRFDAARAHFAKATLERLTTVVGCATDNGPLGQKNERAFIERFFDQLASHFAHRLPATTGRDPRSVERALSDVGGDTSLMMTLDELEDVIDVVLANYNGEPHTGLGGRSPLEAMQFQIARREGLLRTVPEARRSTLCLLQEARIVTIRGNVSRGVRPHVNFEYVRYDSRLLSGMTGLIGQQIRVYFNVKDVRHLHAFFMNGAELGVLTAARPWCFTPHSLRVRQEIFALMRQRKLAWREGDDPVGAWFAWKKEQARKHAREANDLARMLTDRAKAHAPQPPQQSTATVGKESPAAPDIVRPPTPALPKGESTPWLTKIFTY</sequence>
<dbReference type="Proteomes" id="UP000191686">
    <property type="component" value="Unassembled WGS sequence"/>
</dbReference>
<protein>
    <recommendedName>
        <fullName evidence="2">Integrase catalytic domain-containing protein</fullName>
    </recommendedName>
</protein>
<feature type="domain" description="Integrase catalytic" evidence="2">
    <location>
        <begin position="228"/>
        <end position="457"/>
    </location>
</feature>
<dbReference type="Gene3D" id="3.30.420.10">
    <property type="entry name" value="Ribonuclease H-like superfamily/Ribonuclease H"/>
    <property type="match status" value="1"/>
</dbReference>
<proteinExistence type="predicted"/>
<dbReference type="AlphaFoldDB" id="A0ABD4UDV8"/>
<gene>
    <name evidence="3" type="ORF">UE95_014575</name>
</gene>